<dbReference type="GO" id="GO:0006826">
    <property type="term" value="P:iron ion transport"/>
    <property type="evidence" value="ECO:0007669"/>
    <property type="project" value="UniProtKB-KW"/>
</dbReference>
<evidence type="ECO:0000256" key="6">
    <source>
        <dbReference type="ARBA" id="ARBA00022496"/>
    </source>
</evidence>
<dbReference type="GO" id="GO:0005886">
    <property type="term" value="C:plasma membrane"/>
    <property type="evidence" value="ECO:0007669"/>
    <property type="project" value="TreeGrafter"/>
</dbReference>
<evidence type="ECO:0000256" key="13">
    <source>
        <dbReference type="ARBA" id="ARBA00023002"/>
    </source>
</evidence>
<comment type="subcellular location">
    <subcellularLocation>
        <location evidence="3">Endosome membrane</location>
        <topology evidence="3">Multi-pass membrane protein</topology>
    </subcellularLocation>
</comment>
<comment type="catalytic activity">
    <reaction evidence="18">
        <text>2 Cu(+) + NADP(+) + H(+) = 2 Cu(2+) + NADPH</text>
        <dbReference type="Rhea" id="RHEA:71771"/>
        <dbReference type="ChEBI" id="CHEBI:15378"/>
        <dbReference type="ChEBI" id="CHEBI:29036"/>
        <dbReference type="ChEBI" id="CHEBI:49552"/>
        <dbReference type="ChEBI" id="CHEBI:57783"/>
        <dbReference type="ChEBI" id="CHEBI:58349"/>
    </reaction>
    <physiologicalReaction direction="right-to-left" evidence="18">
        <dbReference type="Rhea" id="RHEA:71773"/>
    </physiologicalReaction>
</comment>
<dbReference type="SUPFAM" id="SSF51735">
    <property type="entry name" value="NAD(P)-binding Rossmann-fold domains"/>
    <property type="match status" value="1"/>
</dbReference>
<feature type="transmembrane region" description="Helical" evidence="20">
    <location>
        <begin position="300"/>
        <end position="324"/>
    </location>
</feature>
<evidence type="ECO:0000256" key="12">
    <source>
        <dbReference type="ARBA" id="ARBA00022989"/>
    </source>
</evidence>
<reference evidence="23 24" key="1">
    <citation type="submission" date="2019-06" db="EMBL/GenBank/DDBJ databases">
        <title>A chromosome-scale genome assembly of the European perch, Perca fluviatilis.</title>
        <authorList>
            <person name="Roques C."/>
            <person name="Zahm M."/>
            <person name="Cabau C."/>
            <person name="Klopp C."/>
            <person name="Bouchez O."/>
            <person name="Donnadieu C."/>
            <person name="Kuhl H."/>
            <person name="Gislard M."/>
            <person name="Guendouz S."/>
            <person name="Journot L."/>
            <person name="Haffray P."/>
            <person name="Bestin A."/>
            <person name="Morvezen R."/>
            <person name="Feron R."/>
            <person name="Wen M."/>
            <person name="Jouanno E."/>
            <person name="Herpin A."/>
            <person name="Schartl M."/>
            <person name="Postlethwait J."/>
            <person name="Schaerlinger B."/>
            <person name="Chardard D."/>
            <person name="Lecocq T."/>
            <person name="Poncet C."/>
            <person name="Jaffrelo L."/>
            <person name="Lampietro C."/>
            <person name="Guiguen Y."/>
        </authorList>
    </citation>
    <scope>NUCLEOTIDE SEQUENCE [LARGE SCALE GENOMIC DNA]</scope>
    <source>
        <tissue evidence="23">Blood</tissue>
    </source>
</reference>
<keyword evidence="9" id="KW-0479">Metal-binding</keyword>
<evidence type="ECO:0000313" key="24">
    <source>
        <dbReference type="Proteomes" id="UP000465112"/>
    </source>
</evidence>
<evidence type="ECO:0000313" key="23">
    <source>
        <dbReference type="EMBL" id="KAF1382227.1"/>
    </source>
</evidence>
<dbReference type="GO" id="GO:0052851">
    <property type="term" value="F:ferric-chelate reductase (NADPH) activity"/>
    <property type="evidence" value="ECO:0007669"/>
    <property type="project" value="TreeGrafter"/>
</dbReference>
<dbReference type="GO" id="GO:0046872">
    <property type="term" value="F:metal ion binding"/>
    <property type="evidence" value="ECO:0007669"/>
    <property type="project" value="UniProtKB-KW"/>
</dbReference>
<keyword evidence="13" id="KW-0560">Oxidoreductase</keyword>
<evidence type="ECO:0000256" key="15">
    <source>
        <dbReference type="ARBA" id="ARBA00023008"/>
    </source>
</evidence>
<evidence type="ECO:0000256" key="1">
    <source>
        <dbReference type="ARBA" id="ARBA00001970"/>
    </source>
</evidence>
<evidence type="ECO:0000256" key="8">
    <source>
        <dbReference type="ARBA" id="ARBA00022692"/>
    </source>
</evidence>
<dbReference type="InterPro" id="IPR036291">
    <property type="entry name" value="NAD(P)-bd_dom_sf"/>
</dbReference>
<comment type="cofactor">
    <cofactor evidence="2">
        <name>FAD</name>
        <dbReference type="ChEBI" id="CHEBI:57692"/>
    </cofactor>
</comment>
<dbReference type="PANTHER" id="PTHR14239:SF8">
    <property type="entry name" value="METALLOREDUCTASE STEAP3"/>
    <property type="match status" value="1"/>
</dbReference>
<feature type="transmembrane region" description="Helical" evidence="20">
    <location>
        <begin position="400"/>
        <end position="420"/>
    </location>
</feature>
<dbReference type="Proteomes" id="UP000465112">
    <property type="component" value="Chromosome 12"/>
</dbReference>
<comment type="similarity">
    <text evidence="4">Belongs to the STEAP family.</text>
</comment>
<keyword evidence="8 20" id="KW-0812">Transmembrane</keyword>
<dbReference type="Pfam" id="PF01794">
    <property type="entry name" value="Ferric_reduct"/>
    <property type="match status" value="1"/>
</dbReference>
<feature type="transmembrane region" description="Helical" evidence="20">
    <location>
        <begin position="257"/>
        <end position="280"/>
    </location>
</feature>
<evidence type="ECO:0000256" key="7">
    <source>
        <dbReference type="ARBA" id="ARBA00022630"/>
    </source>
</evidence>
<keyword evidence="16" id="KW-0406">Ion transport</keyword>
<dbReference type="PANTHER" id="PTHR14239">
    <property type="entry name" value="DUDULIN-RELATED"/>
    <property type="match status" value="1"/>
</dbReference>
<evidence type="ECO:0000256" key="4">
    <source>
        <dbReference type="ARBA" id="ARBA00007729"/>
    </source>
</evidence>
<keyword evidence="17 20" id="KW-0472">Membrane</keyword>
<keyword evidence="5" id="KW-0813">Transport</keyword>
<keyword evidence="11" id="KW-0274">FAD</keyword>
<keyword evidence="14" id="KW-0408">Iron</keyword>
<keyword evidence="24" id="KW-1185">Reference proteome</keyword>
<gene>
    <name evidence="23" type="ORF">PFLUV_G00141490</name>
</gene>
<dbReference type="InterPro" id="IPR028939">
    <property type="entry name" value="P5C_Rdtase_cat_N"/>
</dbReference>
<keyword evidence="6" id="KW-0410">Iron transport</keyword>
<dbReference type="Gene3D" id="3.40.50.720">
    <property type="entry name" value="NAD(P)-binding Rossmann-like Domain"/>
    <property type="match status" value="1"/>
</dbReference>
<keyword evidence="10" id="KW-0967">Endosome</keyword>
<dbReference type="GO" id="GO:0010008">
    <property type="term" value="C:endosome membrane"/>
    <property type="evidence" value="ECO:0007669"/>
    <property type="project" value="UniProtKB-SubCell"/>
</dbReference>
<evidence type="ECO:0008006" key="25">
    <source>
        <dbReference type="Google" id="ProtNLM"/>
    </source>
</evidence>
<dbReference type="InterPro" id="IPR013130">
    <property type="entry name" value="Fe3_Rdtase_TM_dom"/>
</dbReference>
<evidence type="ECO:0000256" key="3">
    <source>
        <dbReference type="ARBA" id="ARBA00004337"/>
    </source>
</evidence>
<dbReference type="Pfam" id="PF03807">
    <property type="entry name" value="F420_oxidored"/>
    <property type="match status" value="1"/>
</dbReference>
<evidence type="ECO:0000256" key="5">
    <source>
        <dbReference type="ARBA" id="ARBA00022448"/>
    </source>
</evidence>
<evidence type="ECO:0000256" key="14">
    <source>
        <dbReference type="ARBA" id="ARBA00023004"/>
    </source>
</evidence>
<evidence type="ECO:0000259" key="22">
    <source>
        <dbReference type="Pfam" id="PF03807"/>
    </source>
</evidence>
<evidence type="ECO:0000256" key="20">
    <source>
        <dbReference type="SAM" id="Phobius"/>
    </source>
</evidence>
<evidence type="ECO:0000256" key="10">
    <source>
        <dbReference type="ARBA" id="ARBA00022753"/>
    </source>
</evidence>
<keyword evidence="7" id="KW-0285">Flavoprotein</keyword>
<evidence type="ECO:0000256" key="18">
    <source>
        <dbReference type="ARBA" id="ARBA00048958"/>
    </source>
</evidence>
<dbReference type="InterPro" id="IPR051267">
    <property type="entry name" value="STEAP_metalloreductase"/>
</dbReference>
<name>A0A6A5E166_PERFL</name>
<protein>
    <recommendedName>
        <fullName evidence="25">Pyrroline-5-carboxylate reductase catalytic N-terminal domain-containing protein</fullName>
    </recommendedName>
</protein>
<dbReference type="GO" id="GO:0015677">
    <property type="term" value="P:copper ion import"/>
    <property type="evidence" value="ECO:0007669"/>
    <property type="project" value="TreeGrafter"/>
</dbReference>
<accession>A0A6A5E166</accession>
<dbReference type="FunFam" id="3.40.50.720:FF:000051">
    <property type="entry name" value="STEAP2 metalloreductase"/>
    <property type="match status" value="1"/>
</dbReference>
<dbReference type="EMBL" id="VHII01000012">
    <property type="protein sequence ID" value="KAF1382227.1"/>
    <property type="molecule type" value="Genomic_DNA"/>
</dbReference>
<evidence type="ECO:0000259" key="21">
    <source>
        <dbReference type="Pfam" id="PF01794"/>
    </source>
</evidence>
<keyword evidence="15" id="KW-0186">Copper</keyword>
<evidence type="ECO:0000256" key="16">
    <source>
        <dbReference type="ARBA" id="ARBA00023065"/>
    </source>
</evidence>
<evidence type="ECO:0000256" key="11">
    <source>
        <dbReference type="ARBA" id="ARBA00022827"/>
    </source>
</evidence>
<evidence type="ECO:0000256" key="9">
    <source>
        <dbReference type="ARBA" id="ARBA00022723"/>
    </source>
</evidence>
<feature type="transmembrane region" description="Helical" evidence="20">
    <location>
        <begin position="345"/>
        <end position="367"/>
    </location>
</feature>
<feature type="domain" description="Pyrroline-5-carboxylate reductase catalytic N-terminal" evidence="22">
    <location>
        <begin position="72"/>
        <end position="159"/>
    </location>
</feature>
<evidence type="ECO:0000256" key="17">
    <source>
        <dbReference type="ARBA" id="ARBA00023136"/>
    </source>
</evidence>
<comment type="cofactor">
    <cofactor evidence="1">
        <name>heme b</name>
        <dbReference type="ChEBI" id="CHEBI:60344"/>
    </cofactor>
</comment>
<organism evidence="23 24">
    <name type="scientific">Perca fluviatilis</name>
    <name type="common">European perch</name>
    <dbReference type="NCBI Taxonomy" id="8168"/>
    <lineage>
        <taxon>Eukaryota</taxon>
        <taxon>Metazoa</taxon>
        <taxon>Chordata</taxon>
        <taxon>Craniata</taxon>
        <taxon>Vertebrata</taxon>
        <taxon>Euteleostomi</taxon>
        <taxon>Actinopterygii</taxon>
        <taxon>Neopterygii</taxon>
        <taxon>Teleostei</taxon>
        <taxon>Neoteleostei</taxon>
        <taxon>Acanthomorphata</taxon>
        <taxon>Eupercaria</taxon>
        <taxon>Perciformes</taxon>
        <taxon>Percoidei</taxon>
        <taxon>Percidae</taxon>
        <taxon>Percinae</taxon>
        <taxon>Perca</taxon>
    </lineage>
</organism>
<dbReference type="GO" id="GO:0008823">
    <property type="term" value="F:cupric reductase (NADH) activity"/>
    <property type="evidence" value="ECO:0007669"/>
    <property type="project" value="TreeGrafter"/>
</dbReference>
<keyword evidence="12 20" id="KW-1133">Transmembrane helix</keyword>
<evidence type="ECO:0000256" key="2">
    <source>
        <dbReference type="ARBA" id="ARBA00001974"/>
    </source>
</evidence>
<sequence length="551" mass="58993">MFFVGAHQEYLKAAVGGTSRTSDRHAPLPSTVHECRWTRRQQAVMHSAMHEPLLAAEVSEPGSRPGPGGPVIGIIGSGDFSRSLATRLVANGFRVAVGSRAPGRVASAAFPAGAELCSQGEAVQRADRLLFVAVYPEHYHSLLGLSQQLQGKVLVDVSNASSLSRPEQSNAERLAQLFPQSSVVKGFNVLSAWALQAGAHDGNRQVPICSDEADSKAAVLQLARRLGYSPVDAGGLCAARDVEEAPLVLFPSWGRPVLLTFLLFLFFYGYNFLRHILLPFLDQGENNFYQLPLVTVNETLPAVAIVTLALVYLPGLVAAVFQLARGTKYKRFPGWLDCWLCARKQLGLLSFLCAGLHAVYSMCLTLRSAAGYTLLNTAYQQVKTGVENSWVEQLVWRSDLYLSCGILGLGILAVLAVTSLPSVGNALNWKEFTFVQSGLGYAALTLSVMHTLSSSAGTLPSSLRPTVTTLPGCTCWPSSCPAPCLVGPVFLALPCLMFRLAKIREGLGVHTHTPPKPSGARGSWGRLGAMGRAARGVFSLCESVNSTSSVL</sequence>
<comment type="catalytic activity">
    <reaction evidence="19">
        <text>2 Fe(2+) + NADP(+) + H(+) = 2 Fe(3+) + NADPH</text>
        <dbReference type="Rhea" id="RHEA:71767"/>
        <dbReference type="ChEBI" id="CHEBI:15378"/>
        <dbReference type="ChEBI" id="CHEBI:29033"/>
        <dbReference type="ChEBI" id="CHEBI:29034"/>
        <dbReference type="ChEBI" id="CHEBI:57783"/>
        <dbReference type="ChEBI" id="CHEBI:58349"/>
    </reaction>
    <physiologicalReaction direction="right-to-left" evidence="19">
        <dbReference type="Rhea" id="RHEA:71769"/>
    </physiologicalReaction>
</comment>
<evidence type="ECO:0000256" key="19">
    <source>
        <dbReference type="ARBA" id="ARBA00049387"/>
    </source>
</evidence>
<proteinExistence type="inferred from homology"/>
<comment type="caution">
    <text evidence="23">The sequence shown here is derived from an EMBL/GenBank/DDBJ whole genome shotgun (WGS) entry which is preliminary data.</text>
</comment>
<feature type="domain" description="Ferric oxidoreductase" evidence="21">
    <location>
        <begin position="302"/>
        <end position="444"/>
    </location>
</feature>
<dbReference type="AlphaFoldDB" id="A0A6A5E166"/>